<dbReference type="Proteomes" id="UP000509222">
    <property type="component" value="Chromosome"/>
</dbReference>
<feature type="active site" description="Proton donor" evidence="2">
    <location>
        <position position="34"/>
    </location>
</feature>
<dbReference type="Pfam" id="PF13563">
    <property type="entry name" value="2_5_RNA_ligase2"/>
    <property type="match status" value="1"/>
</dbReference>
<dbReference type="NCBIfam" id="NF010223">
    <property type="entry name" value="PRK13679.1"/>
    <property type="match status" value="1"/>
</dbReference>
<dbReference type="EMBL" id="CP051177">
    <property type="protein sequence ID" value="QKX49291.1"/>
    <property type="molecule type" value="Genomic_DNA"/>
</dbReference>
<evidence type="ECO:0000313" key="4">
    <source>
        <dbReference type="Proteomes" id="UP000509222"/>
    </source>
</evidence>
<accession>A0A7H8Q6Y4</accession>
<feature type="short sequence motif" description="HXTX 2" evidence="2">
    <location>
        <begin position="115"/>
        <end position="118"/>
    </location>
</feature>
<protein>
    <recommendedName>
        <fullName evidence="2">Putative phosphoesterase HF394_01150</fullName>
        <ecNumber evidence="2">3.1.-.-</ecNumber>
    </recommendedName>
</protein>
<organism evidence="3 4">
    <name type="scientific">Planococcus glaciei</name>
    <dbReference type="NCBI Taxonomy" id="459472"/>
    <lineage>
        <taxon>Bacteria</taxon>
        <taxon>Bacillati</taxon>
        <taxon>Bacillota</taxon>
        <taxon>Bacilli</taxon>
        <taxon>Bacillales</taxon>
        <taxon>Caryophanaceae</taxon>
        <taxon>Planococcus</taxon>
    </lineage>
</organism>
<name>A0A7H8Q6Y4_9BACL</name>
<sequence>MKFGVVAFPAKKLQDVANSYRKRYDPHYELITPHMTLKDAFEVDENETKKLAQGLEEIAKRHKPFKLHATRVSTFSPLTNTLYFKVDPDPGILSLHKDLHTDFYDSQTKYSYVPHITIAQKMSDSEHADIFGQLKMVGIDHEEIIDRIHLLYQLEDGSWTVHDTFRLTGDDQ</sequence>
<proteinExistence type="inferred from homology"/>
<dbReference type="PANTHER" id="PTHR40037">
    <property type="entry name" value="PHOSPHOESTERASE YJCG-RELATED"/>
    <property type="match status" value="1"/>
</dbReference>
<dbReference type="InterPro" id="IPR050580">
    <property type="entry name" value="2H_phosphoesterase_YjcG-like"/>
</dbReference>
<feature type="short sequence motif" description="HXTX 1" evidence="2">
    <location>
        <begin position="34"/>
        <end position="37"/>
    </location>
</feature>
<comment type="similarity">
    <text evidence="2">Belongs to the 2H phosphoesterase superfamily. YjcG family.</text>
</comment>
<evidence type="ECO:0000256" key="2">
    <source>
        <dbReference type="HAMAP-Rule" id="MF_01444"/>
    </source>
</evidence>
<dbReference type="HAMAP" id="MF_01444">
    <property type="entry name" value="2H_phosphoesterase_YjcG"/>
    <property type="match status" value="1"/>
</dbReference>
<dbReference type="AlphaFoldDB" id="A0A7H8Q6Y4"/>
<dbReference type="InterPro" id="IPR022932">
    <property type="entry name" value="YjcG"/>
</dbReference>
<dbReference type="Gene3D" id="3.90.1140.10">
    <property type="entry name" value="Cyclic phosphodiesterase"/>
    <property type="match status" value="1"/>
</dbReference>
<keyword evidence="1 2" id="KW-0378">Hydrolase</keyword>
<dbReference type="GO" id="GO:0016788">
    <property type="term" value="F:hydrolase activity, acting on ester bonds"/>
    <property type="evidence" value="ECO:0007669"/>
    <property type="project" value="UniProtKB-UniRule"/>
</dbReference>
<dbReference type="InterPro" id="IPR009097">
    <property type="entry name" value="Cyclic_Pdiesterase"/>
</dbReference>
<reference evidence="4" key="1">
    <citation type="submission" date="2020-06" db="EMBL/GenBank/DDBJ databases">
        <title>Isolation of Planomicrobium glaciei.</title>
        <authorList>
            <person name="Malisova L."/>
            <person name="Safrankova R."/>
            <person name="Jakubu V."/>
            <person name="Spanelova P."/>
        </authorList>
    </citation>
    <scope>NUCLEOTIDE SEQUENCE [LARGE SCALE GENOMIC DNA]</scope>
    <source>
        <strain evidence="4">NRL-ATB46093</strain>
    </source>
</reference>
<dbReference type="RefSeq" id="WP_036807288.1">
    <property type="nucleotide sequence ID" value="NZ_CP051177.1"/>
</dbReference>
<evidence type="ECO:0000256" key="1">
    <source>
        <dbReference type="ARBA" id="ARBA00022801"/>
    </source>
</evidence>
<feature type="active site" description="Proton acceptor" evidence="2">
    <location>
        <position position="115"/>
    </location>
</feature>
<keyword evidence="4" id="KW-1185">Reference proteome</keyword>
<gene>
    <name evidence="3" type="ORF">HF394_01150</name>
</gene>
<dbReference type="PANTHER" id="PTHR40037:SF1">
    <property type="entry name" value="PHOSPHOESTERASE SAOUHSC_00951-RELATED"/>
    <property type="match status" value="1"/>
</dbReference>
<evidence type="ECO:0000313" key="3">
    <source>
        <dbReference type="EMBL" id="QKX49291.1"/>
    </source>
</evidence>
<dbReference type="EC" id="3.1.-.-" evidence="2"/>
<dbReference type="SUPFAM" id="SSF55144">
    <property type="entry name" value="LigT-like"/>
    <property type="match status" value="1"/>
</dbReference>